<dbReference type="PANTHER" id="PTHR23023">
    <property type="entry name" value="DIMETHYLANILINE MONOOXYGENASE"/>
    <property type="match status" value="1"/>
</dbReference>
<comment type="catalytic activity">
    <reaction evidence="24">
        <text>NADPH + O2 + H(+) = H2O2 + NADP(+)</text>
        <dbReference type="Rhea" id="RHEA:11260"/>
        <dbReference type="ChEBI" id="CHEBI:15378"/>
        <dbReference type="ChEBI" id="CHEBI:15379"/>
        <dbReference type="ChEBI" id="CHEBI:16240"/>
        <dbReference type="ChEBI" id="CHEBI:57783"/>
        <dbReference type="ChEBI" id="CHEBI:58349"/>
        <dbReference type="EC" id="1.6.3.1"/>
    </reaction>
    <physiologicalReaction direction="left-to-right" evidence="24">
        <dbReference type="Rhea" id="RHEA:11261"/>
    </physiologicalReaction>
</comment>
<accession>A0AAV2HJW4</accession>
<comment type="catalytic activity">
    <reaction evidence="31">
        <text>N,N-dimethylaniline + NADPH + O2 + H(+) = N,N-dimethylaniline N-oxide + NADP(+) + H2O</text>
        <dbReference type="Rhea" id="RHEA:24468"/>
        <dbReference type="ChEBI" id="CHEBI:15377"/>
        <dbReference type="ChEBI" id="CHEBI:15378"/>
        <dbReference type="ChEBI" id="CHEBI:15379"/>
        <dbReference type="ChEBI" id="CHEBI:16269"/>
        <dbReference type="ChEBI" id="CHEBI:17735"/>
        <dbReference type="ChEBI" id="CHEBI:57783"/>
        <dbReference type="ChEBI" id="CHEBI:58349"/>
        <dbReference type="EC" id="1.14.13.8"/>
    </reaction>
    <physiologicalReaction direction="left-to-right" evidence="31">
        <dbReference type="Rhea" id="RHEA:24469"/>
    </physiologicalReaction>
</comment>
<keyword evidence="8 35" id="KW-0812">Transmembrane</keyword>
<comment type="catalytic activity">
    <reaction evidence="23">
        <text>sulcatone + NADPH + O2 + H(+) = 4-methylpent-3-en-1-yl acetate + NADP(+) + H2O</text>
        <dbReference type="Rhea" id="RHEA:54864"/>
        <dbReference type="ChEBI" id="CHEBI:15377"/>
        <dbReference type="ChEBI" id="CHEBI:15378"/>
        <dbReference type="ChEBI" id="CHEBI:15379"/>
        <dbReference type="ChEBI" id="CHEBI:16310"/>
        <dbReference type="ChEBI" id="CHEBI:57783"/>
        <dbReference type="ChEBI" id="CHEBI:58349"/>
        <dbReference type="ChEBI" id="CHEBI:138373"/>
    </reaction>
    <physiologicalReaction direction="left-to-right" evidence="23">
        <dbReference type="Rhea" id="RHEA:54865"/>
    </physiologicalReaction>
</comment>
<evidence type="ECO:0000256" key="9">
    <source>
        <dbReference type="ARBA" id="ARBA00022824"/>
    </source>
</evidence>
<keyword evidence="10 33" id="KW-0274">FAD</keyword>
<name>A0AAV2HJW4_LYMST</name>
<dbReference type="PRINTS" id="PR01125">
    <property type="entry name" value="FMOXYGENASE5"/>
</dbReference>
<evidence type="ECO:0000256" key="8">
    <source>
        <dbReference type="ARBA" id="ARBA00022692"/>
    </source>
</evidence>
<keyword evidence="12 33" id="KW-0521">NADP</keyword>
<comment type="catalytic activity">
    <reaction evidence="28">
        <text>octan-3-one + NADPH + O2 + H(+) = ethyl hexanoate + NADP(+) + H2O</text>
        <dbReference type="Rhea" id="RHEA:54856"/>
        <dbReference type="ChEBI" id="CHEBI:15377"/>
        <dbReference type="ChEBI" id="CHEBI:15378"/>
        <dbReference type="ChEBI" id="CHEBI:15379"/>
        <dbReference type="ChEBI" id="CHEBI:57783"/>
        <dbReference type="ChEBI" id="CHEBI:58349"/>
        <dbReference type="ChEBI" id="CHEBI:80946"/>
        <dbReference type="ChEBI" id="CHEBI:86055"/>
    </reaction>
    <physiologicalReaction direction="left-to-right" evidence="28">
        <dbReference type="Rhea" id="RHEA:54857"/>
    </physiologicalReaction>
</comment>
<evidence type="ECO:0000256" key="2">
    <source>
        <dbReference type="ARBA" id="ARBA00004389"/>
    </source>
</evidence>
<comment type="catalytic activity">
    <reaction evidence="26">
        <text>hypotaurine + NADPH + O2 + H(+) = taurine + NADP(+) + H2O</text>
        <dbReference type="Rhea" id="RHEA:69819"/>
        <dbReference type="ChEBI" id="CHEBI:15377"/>
        <dbReference type="ChEBI" id="CHEBI:15378"/>
        <dbReference type="ChEBI" id="CHEBI:15379"/>
        <dbReference type="ChEBI" id="CHEBI:57783"/>
        <dbReference type="ChEBI" id="CHEBI:57853"/>
        <dbReference type="ChEBI" id="CHEBI:58349"/>
        <dbReference type="ChEBI" id="CHEBI:507393"/>
        <dbReference type="EC" id="1.14.13.8"/>
    </reaction>
    <physiologicalReaction direction="left-to-right" evidence="26">
        <dbReference type="Rhea" id="RHEA:69820"/>
    </physiologicalReaction>
</comment>
<comment type="catalytic activity">
    <reaction evidence="32">
        <text>octan-3-one + NADPH + O2 + H(+) = pentyl propanoate + NADP(+) + H2O</text>
        <dbReference type="Rhea" id="RHEA:54840"/>
        <dbReference type="ChEBI" id="CHEBI:15377"/>
        <dbReference type="ChEBI" id="CHEBI:15378"/>
        <dbReference type="ChEBI" id="CHEBI:15379"/>
        <dbReference type="ChEBI" id="CHEBI:57783"/>
        <dbReference type="ChEBI" id="CHEBI:58349"/>
        <dbReference type="ChEBI" id="CHEBI:80946"/>
        <dbReference type="ChEBI" id="CHEBI:87373"/>
    </reaction>
    <physiologicalReaction direction="left-to-right" evidence="32">
        <dbReference type="Rhea" id="RHEA:54841"/>
    </physiologicalReaction>
</comment>
<evidence type="ECO:0000256" key="32">
    <source>
        <dbReference type="ARBA" id="ARBA00049475"/>
    </source>
</evidence>
<keyword evidence="17 33" id="KW-0472">Membrane</keyword>
<keyword evidence="6" id="KW-0597">Phosphoprotein</keyword>
<evidence type="ECO:0000256" key="11">
    <source>
        <dbReference type="ARBA" id="ARBA00022848"/>
    </source>
</evidence>
<evidence type="ECO:0000256" key="16">
    <source>
        <dbReference type="ARBA" id="ARBA00023098"/>
    </source>
</evidence>
<comment type="catalytic activity">
    <reaction evidence="21">
        <text>hexan-3-one + NADPH + O2 + H(+) = propyl propanoate + NADP(+) + H2O</text>
        <dbReference type="Rhea" id="RHEA:54848"/>
        <dbReference type="ChEBI" id="CHEBI:15377"/>
        <dbReference type="ChEBI" id="CHEBI:15378"/>
        <dbReference type="ChEBI" id="CHEBI:15379"/>
        <dbReference type="ChEBI" id="CHEBI:57783"/>
        <dbReference type="ChEBI" id="CHEBI:58349"/>
        <dbReference type="ChEBI" id="CHEBI:89828"/>
        <dbReference type="ChEBI" id="CHEBI:89891"/>
    </reaction>
    <physiologicalReaction direction="left-to-right" evidence="21">
        <dbReference type="Rhea" id="RHEA:54849"/>
    </physiologicalReaction>
</comment>
<evidence type="ECO:0000256" key="31">
    <source>
        <dbReference type="ARBA" id="ARBA00049443"/>
    </source>
</evidence>
<dbReference type="Gene3D" id="3.50.50.60">
    <property type="entry name" value="FAD/NAD(P)-binding domain"/>
    <property type="match status" value="2"/>
</dbReference>
<comment type="subcellular location">
    <subcellularLocation>
        <location evidence="2">Endoplasmic reticulum membrane</location>
        <topology evidence="2">Single-pass membrane protein</topology>
    </subcellularLocation>
    <subcellularLocation>
        <location evidence="3">Microsome membrane</location>
    </subcellularLocation>
</comment>
<comment type="cofactor">
    <cofactor evidence="1 33 34">
        <name>FAD</name>
        <dbReference type="ChEBI" id="CHEBI:57692"/>
    </cofactor>
</comment>
<comment type="catalytic activity">
    <reaction evidence="30">
        <text>heptan-4-one + NADPH + O2 + H(+) = propyl butanoate + NADP(+) + H2O</text>
        <dbReference type="Rhea" id="RHEA:54852"/>
        <dbReference type="ChEBI" id="CHEBI:15377"/>
        <dbReference type="ChEBI" id="CHEBI:15378"/>
        <dbReference type="ChEBI" id="CHEBI:15379"/>
        <dbReference type="ChEBI" id="CHEBI:57783"/>
        <dbReference type="ChEBI" id="CHEBI:58349"/>
        <dbReference type="ChEBI" id="CHEBI:89484"/>
        <dbReference type="ChEBI" id="CHEBI:89719"/>
    </reaction>
    <physiologicalReaction direction="left-to-right" evidence="30">
        <dbReference type="Rhea" id="RHEA:54853"/>
    </physiologicalReaction>
</comment>
<gene>
    <name evidence="36" type="ORF">GSLYS_00008261001</name>
</gene>
<evidence type="ECO:0000256" key="3">
    <source>
        <dbReference type="ARBA" id="ARBA00004524"/>
    </source>
</evidence>
<dbReference type="InterPro" id="IPR002257">
    <property type="entry name" value="Flavin_mOase_5"/>
</dbReference>
<evidence type="ECO:0000256" key="29">
    <source>
        <dbReference type="ARBA" id="ARBA00048989"/>
    </source>
</evidence>
<evidence type="ECO:0000256" key="19">
    <source>
        <dbReference type="ARBA" id="ARBA00045957"/>
    </source>
</evidence>
<keyword evidence="16" id="KW-0443">Lipid metabolism</keyword>
<dbReference type="EC" id="1.-.-.-" evidence="34"/>
<evidence type="ECO:0000256" key="24">
    <source>
        <dbReference type="ARBA" id="ARBA00047864"/>
    </source>
</evidence>
<evidence type="ECO:0000256" key="21">
    <source>
        <dbReference type="ARBA" id="ARBA00047426"/>
    </source>
</evidence>
<dbReference type="GO" id="GO:0016174">
    <property type="term" value="F:NAD(P)H oxidase H2O2-forming activity"/>
    <property type="evidence" value="ECO:0007669"/>
    <property type="project" value="UniProtKB-EC"/>
</dbReference>
<dbReference type="AlphaFoldDB" id="A0AAV2HJW4"/>
<dbReference type="InterPro" id="IPR036188">
    <property type="entry name" value="FAD/NAD-bd_sf"/>
</dbReference>
<keyword evidence="14 33" id="KW-0560">Oxidoreductase</keyword>
<keyword evidence="5" id="KW-0488">Methylation</keyword>
<dbReference type="GO" id="GO:0006629">
    <property type="term" value="P:lipid metabolic process"/>
    <property type="evidence" value="ECO:0007669"/>
    <property type="project" value="UniProtKB-KW"/>
</dbReference>
<evidence type="ECO:0000256" key="25">
    <source>
        <dbReference type="ARBA" id="ARBA00047977"/>
    </source>
</evidence>
<evidence type="ECO:0000313" key="37">
    <source>
        <dbReference type="Proteomes" id="UP001497497"/>
    </source>
</evidence>
<organism evidence="36 37">
    <name type="scientific">Lymnaea stagnalis</name>
    <name type="common">Great pond snail</name>
    <name type="synonym">Helix stagnalis</name>
    <dbReference type="NCBI Taxonomy" id="6523"/>
    <lineage>
        <taxon>Eukaryota</taxon>
        <taxon>Metazoa</taxon>
        <taxon>Spiralia</taxon>
        <taxon>Lophotrochozoa</taxon>
        <taxon>Mollusca</taxon>
        <taxon>Gastropoda</taxon>
        <taxon>Heterobranchia</taxon>
        <taxon>Euthyneura</taxon>
        <taxon>Panpulmonata</taxon>
        <taxon>Hygrophila</taxon>
        <taxon>Lymnaeoidea</taxon>
        <taxon>Lymnaeidae</taxon>
        <taxon>Lymnaea</taxon>
    </lineage>
</organism>
<evidence type="ECO:0000256" key="13">
    <source>
        <dbReference type="ARBA" id="ARBA00022989"/>
    </source>
</evidence>
<dbReference type="FunFam" id="3.50.50.60:FF:000159">
    <property type="entry name" value="Dimethylaniline monooxygenase [N-oxide-forming]"/>
    <property type="match status" value="1"/>
</dbReference>
<evidence type="ECO:0000256" key="33">
    <source>
        <dbReference type="PIRNR" id="PIRNR000332"/>
    </source>
</evidence>
<evidence type="ECO:0000256" key="27">
    <source>
        <dbReference type="ARBA" id="ARBA00048088"/>
    </source>
</evidence>
<reference evidence="36 37" key="1">
    <citation type="submission" date="2024-04" db="EMBL/GenBank/DDBJ databases">
        <authorList>
            <consortium name="Genoscope - CEA"/>
            <person name="William W."/>
        </authorList>
    </citation>
    <scope>NUCLEOTIDE SEQUENCE [LARGE SCALE GENOMIC DNA]</scope>
</reference>
<evidence type="ECO:0000256" key="18">
    <source>
        <dbReference type="ARBA" id="ARBA00045722"/>
    </source>
</evidence>
<evidence type="ECO:0000256" key="26">
    <source>
        <dbReference type="ARBA" id="ARBA00048041"/>
    </source>
</evidence>
<comment type="similarity">
    <text evidence="4 33 34">Belongs to the FMO family.</text>
</comment>
<protein>
    <recommendedName>
        <fullName evidence="34">Flavin-containing monooxygenase</fullName>
        <ecNumber evidence="34">1.-.-.-</ecNumber>
    </recommendedName>
</protein>
<dbReference type="InterPro" id="IPR000960">
    <property type="entry name" value="Flavin_mOase"/>
</dbReference>
<dbReference type="PIRSF" id="PIRSF000332">
    <property type="entry name" value="FMO"/>
    <property type="match status" value="1"/>
</dbReference>
<proteinExistence type="inferred from homology"/>
<comment type="caution">
    <text evidence="36">The sequence shown here is derived from an EMBL/GenBank/DDBJ whole genome shotgun (WGS) entry which is preliminary data.</text>
</comment>
<evidence type="ECO:0000256" key="15">
    <source>
        <dbReference type="ARBA" id="ARBA00023033"/>
    </source>
</evidence>
<dbReference type="InterPro" id="IPR020946">
    <property type="entry name" value="Flavin_mOase-like"/>
</dbReference>
<evidence type="ECO:0000256" key="12">
    <source>
        <dbReference type="ARBA" id="ARBA00022857"/>
    </source>
</evidence>
<comment type="catalytic activity">
    <reaction evidence="25">
        <text>hexan-3-one + NADPH + O2 + H(+) = ethyl butanoate + NADP(+) + H2O</text>
        <dbReference type="Rhea" id="RHEA:54844"/>
        <dbReference type="ChEBI" id="CHEBI:15377"/>
        <dbReference type="ChEBI" id="CHEBI:15378"/>
        <dbReference type="ChEBI" id="CHEBI:15379"/>
        <dbReference type="ChEBI" id="CHEBI:57783"/>
        <dbReference type="ChEBI" id="CHEBI:58349"/>
        <dbReference type="ChEBI" id="CHEBI:88764"/>
        <dbReference type="ChEBI" id="CHEBI:89891"/>
    </reaction>
    <physiologicalReaction direction="left-to-right" evidence="25">
        <dbReference type="Rhea" id="RHEA:54845"/>
    </physiologicalReaction>
</comment>
<comment type="catalytic activity">
    <reaction evidence="27">
        <text>trimethylamine + NADPH + O2 = trimethylamine N-oxide + NADP(+) + H2O</text>
        <dbReference type="Rhea" id="RHEA:31979"/>
        <dbReference type="ChEBI" id="CHEBI:15377"/>
        <dbReference type="ChEBI" id="CHEBI:15379"/>
        <dbReference type="ChEBI" id="CHEBI:15724"/>
        <dbReference type="ChEBI" id="CHEBI:57783"/>
        <dbReference type="ChEBI" id="CHEBI:58349"/>
        <dbReference type="ChEBI" id="CHEBI:58389"/>
        <dbReference type="EC" id="1.14.13.148"/>
    </reaction>
    <physiologicalReaction direction="left-to-right" evidence="27">
        <dbReference type="Rhea" id="RHEA:31980"/>
    </physiologicalReaction>
</comment>
<dbReference type="GO" id="GO:0005789">
    <property type="term" value="C:endoplasmic reticulum membrane"/>
    <property type="evidence" value="ECO:0007669"/>
    <property type="project" value="UniProtKB-SubCell"/>
</dbReference>
<keyword evidence="37" id="KW-1185">Reference proteome</keyword>
<dbReference type="Pfam" id="PF00743">
    <property type="entry name" value="FMO-like"/>
    <property type="match status" value="1"/>
</dbReference>
<evidence type="ECO:0000256" key="28">
    <source>
        <dbReference type="ARBA" id="ARBA00048459"/>
    </source>
</evidence>
<evidence type="ECO:0000256" key="20">
    <source>
        <dbReference type="ARBA" id="ARBA00047338"/>
    </source>
</evidence>
<evidence type="ECO:0000256" key="22">
    <source>
        <dbReference type="ARBA" id="ARBA00047574"/>
    </source>
</evidence>
<evidence type="ECO:0000256" key="14">
    <source>
        <dbReference type="ARBA" id="ARBA00023002"/>
    </source>
</evidence>
<comment type="function">
    <text evidence="18">Acts as a Baeyer-Villiger monooxygenase on a broad range of substrates. Catalyzes the insertion of an oxygen atom into a carbon-carbon bond adjacent to a carbonyl, which converts ketones to esters. Active on diverse carbonyl compounds, whereas soft nucleophiles are mostly non- or poorly reactive. In contrast with other forms of FMO it is non- or poorly active on 'classical' substrates such as drugs, pesticides, and dietary components containing soft nucleophilic heteroatoms. Able to oxidize drug molecules bearing a carbonyl group on an aliphatic chain, such as nabumetone and pentoxifylline. Also, in the absence of substrates, shows slow but yet significant NADPH oxidase activity. Acts as a positive modulator of cholesterol biosynthesis as well as glucose homeostasis, promoting metabolic aging via pleiotropic effects.</text>
</comment>
<sequence length="548" mass="62492">MSQKRVAVIGAGASGLPAIKCCLDEGLTPVCFERTEHIGGLWRYTDEPVDGQGCVMKSTVINTSKETMAYSDFPIPAKYPIFMHNTQASSPQSICCDTLVYEYFKLYAQKFDLEKYIQFNTEVLYVKRADNFSELGQWEIKYRNKSTGEEKTEIFDGVLVCTGHHAEKNAPTFPGLSQFQGKVVHTHDYRKPDGLQDKRVLIIGIGNSGGDAAVELSRIASQVFLSTRRGTWILHRVAAEGYPLDMIFAKRIYVLLQQYFPNLISKFMKKDINKRINHDLYSLTPDYDVFQQHPMVNDDMPNRIICGAIKIKTDIKRFTETGVEFIDGTKEDNIDVVLLATGYTFGFPFIDKEIIDVKNNRVQLYKYMYPPDIEHNTLAVIGCFQPLGAIMPISEMQCRLATRVIKGDTVLPPRGIMWQDIREKEAAMAQRYVKSQRHTIQVDYIPFMDELAKLVGCNVNYCELIKDPVLALHALFGTVTPYVYRLCGPGKWSGARDAFLTQWDRTVAPLKTRPLPCRDRASWKDSYLFNLGVVLILFFMIRFLFTLL</sequence>
<dbReference type="GO" id="GO:0050660">
    <property type="term" value="F:flavin adenine dinucleotide binding"/>
    <property type="evidence" value="ECO:0007669"/>
    <property type="project" value="InterPro"/>
</dbReference>
<comment type="catalytic activity">
    <reaction evidence="20">
        <text>hypotaurine + NADH + O2 + H(+) = taurine + NAD(+) + H2O</text>
        <dbReference type="Rhea" id="RHEA:74111"/>
        <dbReference type="ChEBI" id="CHEBI:15377"/>
        <dbReference type="ChEBI" id="CHEBI:15378"/>
        <dbReference type="ChEBI" id="CHEBI:15379"/>
        <dbReference type="ChEBI" id="CHEBI:57540"/>
        <dbReference type="ChEBI" id="CHEBI:57853"/>
        <dbReference type="ChEBI" id="CHEBI:57945"/>
        <dbReference type="ChEBI" id="CHEBI:507393"/>
        <dbReference type="EC" id="1.14.13.8"/>
    </reaction>
    <physiologicalReaction direction="left-to-right" evidence="20">
        <dbReference type="Rhea" id="RHEA:74112"/>
    </physiologicalReaction>
</comment>
<evidence type="ECO:0000256" key="6">
    <source>
        <dbReference type="ARBA" id="ARBA00022553"/>
    </source>
</evidence>
<keyword evidence="9 33" id="KW-0256">Endoplasmic reticulum</keyword>
<evidence type="ECO:0000313" key="36">
    <source>
        <dbReference type="EMBL" id="CAL1534301.1"/>
    </source>
</evidence>
<keyword evidence="15 33" id="KW-0503">Monooxygenase</keyword>
<evidence type="ECO:0000256" key="17">
    <source>
        <dbReference type="ARBA" id="ARBA00023136"/>
    </source>
</evidence>
<evidence type="ECO:0000256" key="35">
    <source>
        <dbReference type="SAM" id="Phobius"/>
    </source>
</evidence>
<comment type="catalytic activity">
    <reaction evidence="22">
        <text>heptan-2-one + NADPH + O2 + H(+) = pentyl acetate + NADP(+) + H2O</text>
        <dbReference type="Rhea" id="RHEA:54836"/>
        <dbReference type="ChEBI" id="CHEBI:5672"/>
        <dbReference type="ChEBI" id="CHEBI:15377"/>
        <dbReference type="ChEBI" id="CHEBI:15378"/>
        <dbReference type="ChEBI" id="CHEBI:15379"/>
        <dbReference type="ChEBI" id="CHEBI:57783"/>
        <dbReference type="ChEBI" id="CHEBI:58349"/>
        <dbReference type="ChEBI" id="CHEBI:87362"/>
    </reaction>
    <physiologicalReaction direction="left-to-right" evidence="22">
        <dbReference type="Rhea" id="RHEA:54837"/>
    </physiologicalReaction>
</comment>
<keyword evidence="11" id="KW-0492">Microsome</keyword>
<dbReference type="EMBL" id="CAXITT010000167">
    <property type="protein sequence ID" value="CAL1534301.1"/>
    <property type="molecule type" value="Genomic_DNA"/>
</dbReference>
<dbReference type="GO" id="GO:0034899">
    <property type="term" value="F:trimethylamine monooxygenase activity"/>
    <property type="evidence" value="ECO:0007669"/>
    <property type="project" value="UniProtKB-EC"/>
</dbReference>
<evidence type="ECO:0000256" key="34">
    <source>
        <dbReference type="RuleBase" id="RU361177"/>
    </source>
</evidence>
<evidence type="ECO:0000256" key="23">
    <source>
        <dbReference type="ARBA" id="ARBA00047855"/>
    </source>
</evidence>
<evidence type="ECO:0000256" key="5">
    <source>
        <dbReference type="ARBA" id="ARBA00022481"/>
    </source>
</evidence>
<dbReference type="GO" id="GO:0050661">
    <property type="term" value="F:NADP binding"/>
    <property type="evidence" value="ECO:0007669"/>
    <property type="project" value="InterPro"/>
</dbReference>
<evidence type="ECO:0000256" key="1">
    <source>
        <dbReference type="ARBA" id="ARBA00001974"/>
    </source>
</evidence>
<dbReference type="PRINTS" id="PR00370">
    <property type="entry name" value="FMOXYGENASE"/>
</dbReference>
<evidence type="ECO:0000256" key="4">
    <source>
        <dbReference type="ARBA" id="ARBA00009183"/>
    </source>
</evidence>
<evidence type="ECO:0000256" key="30">
    <source>
        <dbReference type="ARBA" id="ARBA00048990"/>
    </source>
</evidence>
<keyword evidence="13 35" id="KW-1133">Transmembrane helix</keyword>
<evidence type="ECO:0000256" key="7">
    <source>
        <dbReference type="ARBA" id="ARBA00022630"/>
    </source>
</evidence>
<dbReference type="InterPro" id="IPR050346">
    <property type="entry name" value="FMO-like"/>
</dbReference>
<comment type="function">
    <text evidence="19">Broad spectrum monooxygenase that catalyzes the oxygenation of a wide variety of nitrogen- and sulfur-containing compounds including xenobiotics. Catalyzes the S-oxygenation of hypotaurine to produce taurine, an organic osmolyte involved in cell volume regulation as well as a variety of cytoprotective and developmental processes. In vitro, catalyzes the N-oxygenation of trimethylamine (TMA) to produce trimethylamine N-oxide (TMAO) and could therefore participate to the detoxification of this compound that is generated by the action of gut microbiota from dietary precursors such as choline, choline containing compounds, betaine or L-carnitine.</text>
</comment>
<dbReference type="GO" id="GO:0004499">
    <property type="term" value="F:N,N-dimethylaniline monooxygenase activity"/>
    <property type="evidence" value="ECO:0007669"/>
    <property type="project" value="UniProtKB-UniRule"/>
</dbReference>
<evidence type="ECO:0000256" key="10">
    <source>
        <dbReference type="ARBA" id="ARBA00022827"/>
    </source>
</evidence>
<comment type="catalytic activity">
    <reaction evidence="29">
        <text>(2E)-geranial + NADPH + O2 + H(+) = (1E)-2,6-dimethylhepta-1,5-dien-1-yl formate + NADP(+) + H2O</text>
        <dbReference type="Rhea" id="RHEA:54860"/>
        <dbReference type="ChEBI" id="CHEBI:15377"/>
        <dbReference type="ChEBI" id="CHEBI:15378"/>
        <dbReference type="ChEBI" id="CHEBI:15379"/>
        <dbReference type="ChEBI" id="CHEBI:16980"/>
        <dbReference type="ChEBI" id="CHEBI:57783"/>
        <dbReference type="ChEBI" id="CHEBI:58349"/>
        <dbReference type="ChEBI" id="CHEBI:138375"/>
    </reaction>
    <physiologicalReaction direction="left-to-right" evidence="29">
        <dbReference type="Rhea" id="RHEA:54861"/>
    </physiologicalReaction>
</comment>
<dbReference type="Proteomes" id="UP001497497">
    <property type="component" value="Unassembled WGS sequence"/>
</dbReference>
<dbReference type="SUPFAM" id="SSF51905">
    <property type="entry name" value="FAD/NAD(P)-binding domain"/>
    <property type="match status" value="2"/>
</dbReference>
<keyword evidence="7 33" id="KW-0285">Flavoprotein</keyword>
<feature type="transmembrane region" description="Helical" evidence="35">
    <location>
        <begin position="527"/>
        <end position="545"/>
    </location>
</feature>